<protein>
    <submittedName>
        <fullName evidence="1">ABC-type phosphate/phosphonate transport system periplasmic component-like protein</fullName>
    </submittedName>
</protein>
<dbReference type="eggNOG" id="COG3221">
    <property type="taxonomic scope" value="Bacteria"/>
</dbReference>
<dbReference type="SUPFAM" id="SSF53850">
    <property type="entry name" value="Periplasmic binding protein-like II"/>
    <property type="match status" value="1"/>
</dbReference>
<evidence type="ECO:0000313" key="1">
    <source>
        <dbReference type="EMBL" id="ACB77405.1"/>
    </source>
</evidence>
<dbReference type="KEGG" id="ote:Oter_4131"/>
<name>B2A069_OPITP</name>
<dbReference type="EMBL" id="CP001032">
    <property type="protein sequence ID" value="ACB77405.1"/>
    <property type="molecule type" value="Genomic_DNA"/>
</dbReference>
<organism evidence="1 2">
    <name type="scientific">Opitutus terrae (strain DSM 11246 / JCM 15787 / PB90-1)</name>
    <dbReference type="NCBI Taxonomy" id="452637"/>
    <lineage>
        <taxon>Bacteria</taxon>
        <taxon>Pseudomonadati</taxon>
        <taxon>Verrucomicrobiota</taxon>
        <taxon>Opitutia</taxon>
        <taxon>Opitutales</taxon>
        <taxon>Opitutaceae</taxon>
        <taxon>Opitutus</taxon>
    </lineage>
</organism>
<keyword evidence="2" id="KW-1185">Reference proteome</keyword>
<dbReference type="Pfam" id="PF12974">
    <property type="entry name" value="Phosphonate-bd"/>
    <property type="match status" value="1"/>
</dbReference>
<evidence type="ECO:0000313" key="2">
    <source>
        <dbReference type="Proteomes" id="UP000007013"/>
    </source>
</evidence>
<proteinExistence type="predicted"/>
<dbReference type="Proteomes" id="UP000007013">
    <property type="component" value="Chromosome"/>
</dbReference>
<reference evidence="1 2" key="1">
    <citation type="journal article" date="2011" name="J. Bacteriol.">
        <title>Genome sequence of the verrucomicrobium Opitutus terrae PB90-1, an abundant inhabitant of rice paddy soil ecosystems.</title>
        <authorList>
            <person name="van Passel M.W."/>
            <person name="Kant R."/>
            <person name="Palva A."/>
            <person name="Copeland A."/>
            <person name="Lucas S."/>
            <person name="Lapidus A."/>
            <person name="Glavina del Rio T."/>
            <person name="Pitluck S."/>
            <person name="Goltsman E."/>
            <person name="Clum A."/>
            <person name="Sun H."/>
            <person name="Schmutz J."/>
            <person name="Larimer F.W."/>
            <person name="Land M.L."/>
            <person name="Hauser L."/>
            <person name="Kyrpides N."/>
            <person name="Mikhailova N."/>
            <person name="Richardson P.P."/>
            <person name="Janssen P.H."/>
            <person name="de Vos W.M."/>
            <person name="Smidt H."/>
        </authorList>
    </citation>
    <scope>NUCLEOTIDE SEQUENCE [LARGE SCALE GENOMIC DNA]</scope>
    <source>
        <strain evidence="2">DSM 11246 / JCM 15787 / PB90-1</strain>
    </source>
</reference>
<dbReference type="RefSeq" id="WP_012376933.1">
    <property type="nucleotide sequence ID" value="NC_010571.1"/>
</dbReference>
<gene>
    <name evidence="1" type="ordered locus">Oter_4131</name>
</gene>
<dbReference type="OrthoDB" id="9815602at2"/>
<dbReference type="Gene3D" id="3.40.190.10">
    <property type="entry name" value="Periplasmic binding protein-like II"/>
    <property type="match status" value="2"/>
</dbReference>
<dbReference type="AlphaFoldDB" id="B2A069"/>
<dbReference type="STRING" id="452637.Oter_4131"/>
<sequence length="341" mass="37241">MNPRSGFLRPLSPGGAALLPTLLLLVGVGVLFAALPRAARAAPSATSTAEEPPPLRVALLQRMFVEVNENDARAAMLAWAKTMGRERGIPVVLEPNFLTSIEEVRLAFRRGTIDAVTLPADDYWALRPDKPEGPFIAGAVDGSIEEEYVLVVRKDRGLDSLPQLRGRSLTVYDNPRACLAPIWLETLLLELNGERIPEFFGRVAHNPRLSRVVLPVFFGQSDAALVTLRGFRLMSELNPQVGEQLVVLAVSPPVLPVVFCFRPGFTSPYRAKLLQAVNTFHQTSAGQQTLTLFQTDRLIECPVEAIAGACAMLDRHEQLRLAHPPRTMSVQAAPTAGPPRP</sequence>
<dbReference type="HOGENOM" id="CLU_076872_0_0_0"/>
<accession>B2A069</accession>